<evidence type="ECO:0000313" key="1">
    <source>
        <dbReference type="EMBL" id="KAJ8911529.1"/>
    </source>
</evidence>
<accession>A0AAV8VBH0</accession>
<sequence>MPFMKGPSPIRRTVKYLSAGRLVFKDQIKIFTVNYNIRGASHVGTKCAKEKHELHFKTQ</sequence>
<name>A0AAV8VBH0_9CUCU</name>
<comment type="caution">
    <text evidence="1">The sequence shown here is derived from an EMBL/GenBank/DDBJ whole genome shotgun (WGS) entry which is preliminary data.</text>
</comment>
<dbReference type="EMBL" id="JANEYG010000182">
    <property type="protein sequence ID" value="KAJ8911529.1"/>
    <property type="molecule type" value="Genomic_DNA"/>
</dbReference>
<organism evidence="1 2">
    <name type="scientific">Exocentrus adspersus</name>
    <dbReference type="NCBI Taxonomy" id="1586481"/>
    <lineage>
        <taxon>Eukaryota</taxon>
        <taxon>Metazoa</taxon>
        <taxon>Ecdysozoa</taxon>
        <taxon>Arthropoda</taxon>
        <taxon>Hexapoda</taxon>
        <taxon>Insecta</taxon>
        <taxon>Pterygota</taxon>
        <taxon>Neoptera</taxon>
        <taxon>Endopterygota</taxon>
        <taxon>Coleoptera</taxon>
        <taxon>Polyphaga</taxon>
        <taxon>Cucujiformia</taxon>
        <taxon>Chrysomeloidea</taxon>
        <taxon>Cerambycidae</taxon>
        <taxon>Lamiinae</taxon>
        <taxon>Acanthocinini</taxon>
        <taxon>Exocentrus</taxon>
    </lineage>
</organism>
<dbReference type="AlphaFoldDB" id="A0AAV8VBH0"/>
<keyword evidence="2" id="KW-1185">Reference proteome</keyword>
<gene>
    <name evidence="1" type="ORF">NQ315_005899</name>
</gene>
<protein>
    <submittedName>
        <fullName evidence="1">Uncharacterized protein</fullName>
    </submittedName>
</protein>
<evidence type="ECO:0000313" key="2">
    <source>
        <dbReference type="Proteomes" id="UP001159042"/>
    </source>
</evidence>
<dbReference type="Proteomes" id="UP001159042">
    <property type="component" value="Unassembled WGS sequence"/>
</dbReference>
<proteinExistence type="predicted"/>
<reference evidence="1 2" key="1">
    <citation type="journal article" date="2023" name="Insect Mol. Biol.">
        <title>Genome sequencing provides insights into the evolution of gene families encoding plant cell wall-degrading enzymes in longhorned beetles.</title>
        <authorList>
            <person name="Shin N.R."/>
            <person name="Okamura Y."/>
            <person name="Kirsch R."/>
            <person name="Pauchet Y."/>
        </authorList>
    </citation>
    <scope>NUCLEOTIDE SEQUENCE [LARGE SCALE GENOMIC DNA]</scope>
    <source>
        <strain evidence="1">EAD_L_NR</strain>
    </source>
</reference>